<feature type="compositionally biased region" description="Low complexity" evidence="1">
    <location>
        <begin position="143"/>
        <end position="156"/>
    </location>
</feature>
<sequence length="213" mass="23816">MGAKQSVPVEDESYGIAEMFDAPNKRSTPFLGRIADKLPLTRRFATRRYPTTTRHAGLDSLDSIGEMRSALSAMGGWNEHHEREVIRPTGRARQLQRQRQRRQQRKAGECSEERKRADSRRRRRLTMSTLEETSDEGLQGFESSSDSCSSPVSSSSHACVHVPLPSSSMAPLPDSALKAAFPTFVIEVARSHVVVSSSPDQHTPLRWMPRTSI</sequence>
<dbReference type="EMBL" id="KQ087281">
    <property type="protein sequence ID" value="KLT38829.1"/>
    <property type="molecule type" value="Genomic_DNA"/>
</dbReference>
<accession>A0A0J1AU46</accession>
<dbReference type="Proteomes" id="UP000053611">
    <property type="component" value="Unassembled WGS sequence"/>
</dbReference>
<protein>
    <submittedName>
        <fullName evidence="2">Uncharacterized protein</fullName>
    </submittedName>
</protein>
<reference evidence="2 3" key="1">
    <citation type="submission" date="2015-03" db="EMBL/GenBank/DDBJ databases">
        <title>Genomics and transcriptomics of the oil-accumulating basidiomycete yeast T. oleaginosus allow insights into substrate utilization and the diverse evolutionary trajectories of mating systems in fungi.</title>
        <authorList>
            <consortium name="DOE Joint Genome Institute"/>
            <person name="Kourist R."/>
            <person name="Kracht O."/>
            <person name="Bracharz F."/>
            <person name="Lipzen A."/>
            <person name="Nolan M."/>
            <person name="Ohm R."/>
            <person name="Grigoriev I."/>
            <person name="Sun S."/>
            <person name="Heitman J."/>
            <person name="Bruck T."/>
            <person name="Nowrousian M."/>
        </authorList>
    </citation>
    <scope>NUCLEOTIDE SEQUENCE [LARGE SCALE GENOMIC DNA]</scope>
    <source>
        <strain evidence="2 3">IBC0246</strain>
    </source>
</reference>
<dbReference type="GeneID" id="28980086"/>
<dbReference type="AlphaFoldDB" id="A0A0J1AU46"/>
<evidence type="ECO:0000313" key="3">
    <source>
        <dbReference type="Proteomes" id="UP000053611"/>
    </source>
</evidence>
<keyword evidence="3" id="KW-1185">Reference proteome</keyword>
<organism evidence="2 3">
    <name type="scientific">Cutaneotrichosporon oleaginosum</name>
    <dbReference type="NCBI Taxonomy" id="879819"/>
    <lineage>
        <taxon>Eukaryota</taxon>
        <taxon>Fungi</taxon>
        <taxon>Dikarya</taxon>
        <taxon>Basidiomycota</taxon>
        <taxon>Agaricomycotina</taxon>
        <taxon>Tremellomycetes</taxon>
        <taxon>Trichosporonales</taxon>
        <taxon>Trichosporonaceae</taxon>
        <taxon>Cutaneotrichosporon</taxon>
    </lineage>
</organism>
<evidence type="ECO:0000256" key="1">
    <source>
        <dbReference type="SAM" id="MobiDB-lite"/>
    </source>
</evidence>
<feature type="region of interest" description="Disordered" evidence="1">
    <location>
        <begin position="75"/>
        <end position="157"/>
    </location>
</feature>
<name>A0A0J1AU46_9TREE</name>
<feature type="compositionally biased region" description="Basic and acidic residues" evidence="1">
    <location>
        <begin position="106"/>
        <end position="116"/>
    </location>
</feature>
<gene>
    <name evidence="2" type="ORF">CC85DRAFT_13656</name>
</gene>
<feature type="compositionally biased region" description="Basic residues" evidence="1">
    <location>
        <begin position="94"/>
        <end position="105"/>
    </location>
</feature>
<proteinExistence type="predicted"/>
<evidence type="ECO:0000313" key="2">
    <source>
        <dbReference type="EMBL" id="KLT38829.1"/>
    </source>
</evidence>
<dbReference type="RefSeq" id="XP_018275320.1">
    <property type="nucleotide sequence ID" value="XM_018419483.1"/>
</dbReference>